<dbReference type="EMBL" id="GECU01028133">
    <property type="protein sequence ID" value="JAS79573.1"/>
    <property type="molecule type" value="Transcribed_RNA"/>
</dbReference>
<protein>
    <recommendedName>
        <fullName evidence="3">Lipocalin/cytosolic fatty-acid binding domain-containing protein</fullName>
    </recommendedName>
</protein>
<gene>
    <name evidence="2" type="ORF">g.5308</name>
</gene>
<feature type="chain" id="PRO_5008584784" description="Lipocalin/cytosolic fatty-acid binding domain-containing protein" evidence="1">
    <location>
        <begin position="19"/>
        <end position="190"/>
    </location>
</feature>
<reference evidence="2" key="1">
    <citation type="submission" date="2015-11" db="EMBL/GenBank/DDBJ databases">
        <title>De novo transcriptome assembly of four potential Pierce s Disease insect vectors from Arizona vineyards.</title>
        <authorList>
            <person name="Tassone E.E."/>
        </authorList>
    </citation>
    <scope>NUCLEOTIDE SEQUENCE</scope>
</reference>
<accession>A0A1B6HY32</accession>
<organism evidence="2">
    <name type="scientific">Homalodisca liturata</name>
    <dbReference type="NCBI Taxonomy" id="320908"/>
    <lineage>
        <taxon>Eukaryota</taxon>
        <taxon>Metazoa</taxon>
        <taxon>Ecdysozoa</taxon>
        <taxon>Arthropoda</taxon>
        <taxon>Hexapoda</taxon>
        <taxon>Insecta</taxon>
        <taxon>Pterygota</taxon>
        <taxon>Neoptera</taxon>
        <taxon>Paraneoptera</taxon>
        <taxon>Hemiptera</taxon>
        <taxon>Auchenorrhyncha</taxon>
        <taxon>Membracoidea</taxon>
        <taxon>Cicadellidae</taxon>
        <taxon>Cicadellinae</taxon>
        <taxon>Proconiini</taxon>
        <taxon>Homalodisca</taxon>
    </lineage>
</organism>
<keyword evidence="1" id="KW-0732">Signal</keyword>
<dbReference type="AlphaFoldDB" id="A0A1B6HY32"/>
<evidence type="ECO:0000313" key="2">
    <source>
        <dbReference type="EMBL" id="JAS79573.1"/>
    </source>
</evidence>
<evidence type="ECO:0008006" key="3">
    <source>
        <dbReference type="Google" id="ProtNLM"/>
    </source>
</evidence>
<sequence>MKTSLLLLLMIYLNGAQATCDNDVINRIKSFWNGNPPKGSLQKLVGTITWLTAPSFYVNKSQDIACAQTFIDADGTGRDIVIFIDETVAENQSYKIAENEDGVLTFTGDSFSSDEKLHVVYLDNSVLAYYQCQVSGNETYLPFAGVGVVNAKNNDIDYSPTIIKGLKEADQALETVKLTPLPGIDTQCGN</sequence>
<evidence type="ECO:0000256" key="1">
    <source>
        <dbReference type="SAM" id="SignalP"/>
    </source>
</evidence>
<proteinExistence type="predicted"/>
<name>A0A1B6HY32_9HEMI</name>
<feature type="signal peptide" evidence="1">
    <location>
        <begin position="1"/>
        <end position="18"/>
    </location>
</feature>